<keyword evidence="6" id="KW-0732">Signal</keyword>
<keyword evidence="3" id="KW-0378">Hydrolase</keyword>
<protein>
    <recommendedName>
        <fullName evidence="9">Peptidase S1</fullName>
    </recommendedName>
</protein>
<dbReference type="Gene3D" id="2.40.10.10">
    <property type="entry name" value="Trypsin-like serine proteases"/>
    <property type="match status" value="2"/>
</dbReference>
<proteinExistence type="inferred from homology"/>
<dbReference type="Proteomes" id="UP000515512">
    <property type="component" value="Chromosome"/>
</dbReference>
<dbReference type="GO" id="GO:0004252">
    <property type="term" value="F:serine-type endopeptidase activity"/>
    <property type="evidence" value="ECO:0007669"/>
    <property type="project" value="InterPro"/>
</dbReference>
<dbReference type="InterPro" id="IPR009003">
    <property type="entry name" value="Peptidase_S1_PA"/>
</dbReference>
<dbReference type="EMBL" id="CP059399">
    <property type="protein sequence ID" value="QLY34052.1"/>
    <property type="molecule type" value="Genomic_DNA"/>
</dbReference>
<reference evidence="7 8" key="1">
    <citation type="submission" date="2020-07" db="EMBL/GenBank/DDBJ databases">
        <authorList>
            <person name="Zhuang K."/>
            <person name="Ran Y."/>
        </authorList>
    </citation>
    <scope>NUCLEOTIDE SEQUENCE [LARGE SCALE GENOMIC DNA]</scope>
    <source>
        <strain evidence="7 8">WCH-YHL-001</strain>
    </source>
</reference>
<accession>A0A7D6VDS8</accession>
<dbReference type="AlphaFoldDB" id="A0A7D6VDS8"/>
<dbReference type="InterPro" id="IPR001316">
    <property type="entry name" value="Pept_S1A_streptogrisin"/>
</dbReference>
<name>A0A7D6VDS8_9NOCA</name>
<keyword evidence="8" id="KW-1185">Reference proteome</keyword>
<evidence type="ECO:0000313" key="8">
    <source>
        <dbReference type="Proteomes" id="UP000515512"/>
    </source>
</evidence>
<organism evidence="7 8">
    <name type="scientific">Nocardia huaxiensis</name>
    <dbReference type="NCBI Taxonomy" id="2755382"/>
    <lineage>
        <taxon>Bacteria</taxon>
        <taxon>Bacillati</taxon>
        <taxon>Actinomycetota</taxon>
        <taxon>Actinomycetes</taxon>
        <taxon>Mycobacteriales</taxon>
        <taxon>Nocardiaceae</taxon>
        <taxon>Nocardia</taxon>
    </lineage>
</organism>
<dbReference type="InterPro" id="IPR043504">
    <property type="entry name" value="Peptidase_S1_PA_chymotrypsin"/>
</dbReference>
<dbReference type="PRINTS" id="PR00861">
    <property type="entry name" value="ALYTICPTASE"/>
</dbReference>
<evidence type="ECO:0000313" key="7">
    <source>
        <dbReference type="EMBL" id="QLY34052.1"/>
    </source>
</evidence>
<evidence type="ECO:0000256" key="1">
    <source>
        <dbReference type="ARBA" id="ARBA00007664"/>
    </source>
</evidence>
<dbReference type="CDD" id="cd21112">
    <property type="entry name" value="alphaLP-like"/>
    <property type="match status" value="1"/>
</dbReference>
<feature type="chain" id="PRO_5028468637" description="Peptidase S1" evidence="6">
    <location>
        <begin position="24"/>
        <end position="233"/>
    </location>
</feature>
<keyword evidence="2" id="KW-0645">Protease</keyword>
<evidence type="ECO:0000256" key="4">
    <source>
        <dbReference type="ARBA" id="ARBA00022825"/>
    </source>
</evidence>
<dbReference type="KEGG" id="nhu:H0264_01820"/>
<evidence type="ECO:0000256" key="5">
    <source>
        <dbReference type="ARBA" id="ARBA00023157"/>
    </source>
</evidence>
<dbReference type="SUPFAM" id="SSF50494">
    <property type="entry name" value="Trypsin-like serine proteases"/>
    <property type="match status" value="1"/>
</dbReference>
<evidence type="ECO:0008006" key="9">
    <source>
        <dbReference type="Google" id="ProtNLM"/>
    </source>
</evidence>
<sequence>MRWAATIGAVLSTTLLTGGVADAAPVVTLGGGSGVFVEQLGSNEIADCTLTAIGYDRDNRLVALTAGHCGEVGARIAAEYTRSGGIGVISNKDENMDWAVITLDPDRVLPTRQVAQSVINSVGTGPRVGDIACKNGRTTGYTCGLVWETKSTFFRSQVCANYGDSGGPVLVGDRLVGMIVAGQDLELGPVTIDLQPCKGQGDLLHTPEIATNIGSVLASIDRTGGPGAGFRAF</sequence>
<gene>
    <name evidence="7" type="ORF">H0264_01820</name>
</gene>
<feature type="signal peptide" evidence="6">
    <location>
        <begin position="1"/>
        <end position="23"/>
    </location>
</feature>
<evidence type="ECO:0000256" key="2">
    <source>
        <dbReference type="ARBA" id="ARBA00022670"/>
    </source>
</evidence>
<keyword evidence="4" id="KW-0720">Serine protease</keyword>
<comment type="similarity">
    <text evidence="1">Belongs to the peptidase S1 family.</text>
</comment>
<evidence type="ECO:0000256" key="6">
    <source>
        <dbReference type="SAM" id="SignalP"/>
    </source>
</evidence>
<evidence type="ECO:0000256" key="3">
    <source>
        <dbReference type="ARBA" id="ARBA00022801"/>
    </source>
</evidence>
<keyword evidence="5" id="KW-1015">Disulfide bond</keyword>
<dbReference type="GO" id="GO:0006508">
    <property type="term" value="P:proteolysis"/>
    <property type="evidence" value="ECO:0007669"/>
    <property type="project" value="UniProtKB-KW"/>
</dbReference>